<evidence type="ECO:0000313" key="2">
    <source>
        <dbReference type="Proteomes" id="UP001060085"/>
    </source>
</evidence>
<gene>
    <name evidence="1" type="ORF">M9H77_33081</name>
</gene>
<organism evidence="1 2">
    <name type="scientific">Catharanthus roseus</name>
    <name type="common">Madagascar periwinkle</name>
    <name type="synonym">Vinca rosea</name>
    <dbReference type="NCBI Taxonomy" id="4058"/>
    <lineage>
        <taxon>Eukaryota</taxon>
        <taxon>Viridiplantae</taxon>
        <taxon>Streptophyta</taxon>
        <taxon>Embryophyta</taxon>
        <taxon>Tracheophyta</taxon>
        <taxon>Spermatophyta</taxon>
        <taxon>Magnoliopsida</taxon>
        <taxon>eudicotyledons</taxon>
        <taxon>Gunneridae</taxon>
        <taxon>Pentapetalae</taxon>
        <taxon>asterids</taxon>
        <taxon>lamiids</taxon>
        <taxon>Gentianales</taxon>
        <taxon>Apocynaceae</taxon>
        <taxon>Rauvolfioideae</taxon>
        <taxon>Vinceae</taxon>
        <taxon>Catharanthinae</taxon>
        <taxon>Catharanthus</taxon>
    </lineage>
</organism>
<sequence>MADNTEIEDRVDLDDDNYIEEDDDVEEQIEEEGAGEEGEDNVEGEHEDRRHGDSGKEQLLEPDRSDIDAEAMEDDEEPKSSSNTGDNEKHAELLSLPPQGSEVFIGGLPRDVSEEDLRGLCDSMGEIFEIRVVKNRDTGESKGFAFVAFKTKDVAQKAIEELHNKEFKGRALRCSLSETKYRLFIGNVPKNWTDDDFKKVIDETGPGAENIELIKDPQNPSRNRGFAFVEYFNNACADYSRQRMSNANFKLDGNTPTVTWADPKITSDHSAAAAQVKALYVKNIPENTSTEQLKELFQRHGEVTKVVMPPAKSGGKRDFGFVHFAERSSALKAVKETEKYEVNGQLLEVVLAKPQTEKKFDVANPPSSSPHPNFIPPAGYGAFPVAPYGHLTPGYGAAAGFQQPMIYGRGPMPAGMQMVPMVLPDGRIGYVLQQPGVQIPAARPRRNDRSNGAAGPQARGASGSNDDSGRNRRYRPY</sequence>
<accession>A0ACB9ZHN4</accession>
<dbReference type="EMBL" id="CM044708">
    <property type="protein sequence ID" value="KAI5647076.1"/>
    <property type="molecule type" value="Genomic_DNA"/>
</dbReference>
<reference evidence="2" key="1">
    <citation type="journal article" date="2023" name="Nat. Plants">
        <title>Single-cell RNA sequencing provides a high-resolution roadmap for understanding the multicellular compartmentation of specialized metabolism.</title>
        <authorList>
            <person name="Sun S."/>
            <person name="Shen X."/>
            <person name="Li Y."/>
            <person name="Li Y."/>
            <person name="Wang S."/>
            <person name="Li R."/>
            <person name="Zhang H."/>
            <person name="Shen G."/>
            <person name="Guo B."/>
            <person name="Wei J."/>
            <person name="Xu J."/>
            <person name="St-Pierre B."/>
            <person name="Chen S."/>
            <person name="Sun C."/>
        </authorList>
    </citation>
    <scope>NUCLEOTIDE SEQUENCE [LARGE SCALE GENOMIC DNA]</scope>
</reference>
<keyword evidence="2" id="KW-1185">Reference proteome</keyword>
<name>A0ACB9ZHN4_CATRO</name>
<evidence type="ECO:0000313" key="1">
    <source>
        <dbReference type="EMBL" id="KAI5647076.1"/>
    </source>
</evidence>
<dbReference type="Proteomes" id="UP001060085">
    <property type="component" value="Linkage Group LG08"/>
</dbReference>
<protein>
    <submittedName>
        <fullName evidence="1">Uncharacterized protein</fullName>
    </submittedName>
</protein>
<proteinExistence type="predicted"/>
<comment type="caution">
    <text evidence="1">The sequence shown here is derived from an EMBL/GenBank/DDBJ whole genome shotgun (WGS) entry which is preliminary data.</text>
</comment>